<dbReference type="InterPro" id="IPR036291">
    <property type="entry name" value="NAD(P)-bd_dom_sf"/>
</dbReference>
<organism evidence="6 7">
    <name type="scientific">Luteipulveratus halotolerans</name>
    <dbReference type="NCBI Taxonomy" id="1631356"/>
    <lineage>
        <taxon>Bacteria</taxon>
        <taxon>Bacillati</taxon>
        <taxon>Actinomycetota</taxon>
        <taxon>Actinomycetes</taxon>
        <taxon>Micrococcales</taxon>
        <taxon>Dermacoccaceae</taxon>
        <taxon>Luteipulveratus</taxon>
    </lineage>
</organism>
<dbReference type="RefSeq" id="WP_050668901.1">
    <property type="nucleotide sequence ID" value="NZ_LAIR01000002.1"/>
</dbReference>
<keyword evidence="3" id="KW-0560">Oxidoreductase</keyword>
<evidence type="ECO:0000256" key="3">
    <source>
        <dbReference type="ARBA" id="ARBA00023002"/>
    </source>
</evidence>
<dbReference type="GO" id="GO:0008691">
    <property type="term" value="F:3-hydroxybutyryl-CoA dehydrogenase activity"/>
    <property type="evidence" value="ECO:0007669"/>
    <property type="project" value="TreeGrafter"/>
</dbReference>
<dbReference type="Pfam" id="PF02737">
    <property type="entry name" value="3HCDH_N"/>
    <property type="match status" value="1"/>
</dbReference>
<dbReference type="Gene3D" id="3.40.50.720">
    <property type="entry name" value="NAD(P)-binding Rossmann-like Domain"/>
    <property type="match status" value="1"/>
</dbReference>
<dbReference type="InterPro" id="IPR008927">
    <property type="entry name" value="6-PGluconate_DH-like_C_sf"/>
</dbReference>
<comment type="caution">
    <text evidence="6">The sequence shown here is derived from an EMBL/GenBank/DDBJ whole genome shotgun (WGS) entry which is preliminary data.</text>
</comment>
<evidence type="ECO:0000259" key="5">
    <source>
        <dbReference type="Pfam" id="PF02737"/>
    </source>
</evidence>
<proteinExistence type="inferred from homology"/>
<feature type="domain" description="3-hydroxyacyl-CoA dehydrogenase C-terminal" evidence="4">
    <location>
        <begin position="479"/>
        <end position="559"/>
    </location>
</feature>
<feature type="domain" description="3-hydroxyacyl-CoA dehydrogenase NAD binding" evidence="5">
    <location>
        <begin position="7"/>
        <end position="185"/>
    </location>
</feature>
<dbReference type="PATRIC" id="fig|1631356.3.peg.909"/>
<evidence type="ECO:0000256" key="2">
    <source>
        <dbReference type="ARBA" id="ARBA00009463"/>
    </source>
</evidence>
<comment type="pathway">
    <text evidence="1">Lipid metabolism; butanoate metabolism.</text>
</comment>
<evidence type="ECO:0000313" key="6">
    <source>
        <dbReference type="EMBL" id="KNX36628.1"/>
    </source>
</evidence>
<keyword evidence="7" id="KW-1185">Reference proteome</keyword>
<dbReference type="Gene3D" id="1.10.1040.10">
    <property type="entry name" value="N-(1-d-carboxylethyl)-l-norvaline Dehydrogenase, domain 2"/>
    <property type="match status" value="2"/>
</dbReference>
<evidence type="ECO:0000313" key="7">
    <source>
        <dbReference type="Proteomes" id="UP000037397"/>
    </source>
</evidence>
<dbReference type="InterPro" id="IPR013328">
    <property type="entry name" value="6PGD_dom2"/>
</dbReference>
<dbReference type="OrthoDB" id="9771883at2"/>
<dbReference type="EMBL" id="LAIR01000002">
    <property type="protein sequence ID" value="KNX36628.1"/>
    <property type="molecule type" value="Genomic_DNA"/>
</dbReference>
<dbReference type="NCBIfam" id="NF005875">
    <property type="entry name" value="PRK07819.1"/>
    <property type="match status" value="1"/>
</dbReference>
<gene>
    <name evidence="6" type="ORF">VV01_04835</name>
</gene>
<dbReference type="GO" id="GO:0070403">
    <property type="term" value="F:NAD+ binding"/>
    <property type="evidence" value="ECO:0007669"/>
    <property type="project" value="InterPro"/>
</dbReference>
<sequence length="567" mass="58695">MAREISTVGVIGLGTMGAGIVEVFAKAGLTVVGVDGTPELAERGKGFLEASTGRAVAKGRLSEDDQAAVLGRVTWTDQLGDLKDVDLVIEAVPERLEIKRDIFGKLDDIVRDDAVLASNTSSLSLTEIAASTKHPQRVIGMHFFNPAPVLKLVEVITTLFTDDELTTSVRELAERLGKKPVVVGDRAGFVANALLITYLARAIRVYETGHVSREDLDAAGQVGIGLPMGPLTLSDLIGLDVVKEVCDVLYAATHEPSAAPPALLQQMVTAGRLGRKSGQGFYTYEKAGSGTVLDAPAAAERSSGATKTVGVVGTGDLATELVEKLTESGAQVTAVDDPAADLAPLAGLPLVLLVGGPEAGCEDCGGGECLIAEGADPADATACECCHGKAPAAWFGAVAEALDERTVVVPTDEASAWALIGHLDPQVQVVPVAVHQPTRAGQLVEVARQLDASAEAVDGVQATFDAAGFVTLASRDRAGLVVDALLYPHLNDAVRMLDSGYATAEDIDTAMTAGCGYPQGPFAMIDAIGAEEVADGLTQMQLETGEPALTPSPLLVEHAAIDRPFLG</sequence>
<evidence type="ECO:0000256" key="1">
    <source>
        <dbReference type="ARBA" id="ARBA00005086"/>
    </source>
</evidence>
<comment type="similarity">
    <text evidence="2">Belongs to the 3-hydroxyacyl-CoA dehydrogenase family.</text>
</comment>
<dbReference type="Pfam" id="PF00725">
    <property type="entry name" value="3HCDH"/>
    <property type="match status" value="2"/>
</dbReference>
<protein>
    <submittedName>
        <fullName evidence="6">3-hydroxyacyl-CoA dehydrogenase</fullName>
    </submittedName>
</protein>
<dbReference type="AlphaFoldDB" id="A0A0L6CGI2"/>
<dbReference type="PANTHER" id="PTHR48075:SF9">
    <property type="entry name" value="3-HYDROXYBUTYRYL-COA DEHYDROGENASE"/>
    <property type="match status" value="1"/>
</dbReference>
<dbReference type="GO" id="GO:0006635">
    <property type="term" value="P:fatty acid beta-oxidation"/>
    <property type="evidence" value="ECO:0007669"/>
    <property type="project" value="TreeGrafter"/>
</dbReference>
<evidence type="ECO:0000259" key="4">
    <source>
        <dbReference type="Pfam" id="PF00725"/>
    </source>
</evidence>
<name>A0A0L6CGI2_9MICO</name>
<dbReference type="InterPro" id="IPR006176">
    <property type="entry name" value="3-OHacyl-CoA_DH_NAD-bd"/>
</dbReference>
<feature type="domain" description="3-hydroxyacyl-CoA dehydrogenase C-terminal" evidence="4">
    <location>
        <begin position="188"/>
        <end position="284"/>
    </location>
</feature>
<dbReference type="SUPFAM" id="SSF48179">
    <property type="entry name" value="6-phosphogluconate dehydrogenase C-terminal domain-like"/>
    <property type="match status" value="2"/>
</dbReference>
<dbReference type="STRING" id="1631356.VV01_04835"/>
<dbReference type="FunFam" id="3.40.50.720:FF:000009">
    <property type="entry name" value="Fatty oxidation complex, alpha subunit"/>
    <property type="match status" value="1"/>
</dbReference>
<dbReference type="SUPFAM" id="SSF51735">
    <property type="entry name" value="NAD(P)-binding Rossmann-fold domains"/>
    <property type="match status" value="2"/>
</dbReference>
<dbReference type="Proteomes" id="UP000037397">
    <property type="component" value="Unassembled WGS sequence"/>
</dbReference>
<dbReference type="PANTHER" id="PTHR48075">
    <property type="entry name" value="3-HYDROXYACYL-COA DEHYDROGENASE FAMILY PROTEIN"/>
    <property type="match status" value="1"/>
</dbReference>
<reference evidence="7" key="1">
    <citation type="submission" date="2015-03" db="EMBL/GenBank/DDBJ databases">
        <title>Luteipulveratus halotolerans sp. nov., a novel actinobacterium (Dermacoccaceae) from Sarawak, Malaysia.</title>
        <authorList>
            <person name="Juboi H."/>
            <person name="Basik A."/>
            <person name="Shamsul S.S."/>
            <person name="Arnold P."/>
            <person name="Schmitt E.K."/>
            <person name="Sanglier J.-J."/>
            <person name="Yeo T."/>
        </authorList>
    </citation>
    <scope>NUCLEOTIDE SEQUENCE [LARGE SCALE GENOMIC DNA]</scope>
    <source>
        <strain evidence="7">C296001</strain>
    </source>
</reference>
<dbReference type="InterPro" id="IPR006108">
    <property type="entry name" value="3HC_DH_C"/>
</dbReference>
<accession>A0A0L6CGI2</accession>